<keyword evidence="1" id="KW-0472">Membrane</keyword>
<dbReference type="OrthoDB" id="3579673at2"/>
<keyword evidence="1" id="KW-0812">Transmembrane</keyword>
<dbReference type="Proteomes" id="UP000053260">
    <property type="component" value="Unassembled WGS sequence"/>
</dbReference>
<feature type="transmembrane region" description="Helical" evidence="1">
    <location>
        <begin position="84"/>
        <end position="103"/>
    </location>
</feature>
<dbReference type="RefSeq" id="WP_067020335.1">
    <property type="nucleotide sequence ID" value="NZ_KQ949081.1"/>
</dbReference>
<feature type="transmembrane region" description="Helical" evidence="1">
    <location>
        <begin position="288"/>
        <end position="313"/>
    </location>
</feature>
<evidence type="ECO:0000256" key="1">
    <source>
        <dbReference type="SAM" id="Phobius"/>
    </source>
</evidence>
<proteinExistence type="predicted"/>
<protein>
    <submittedName>
        <fullName evidence="2">Uncharacterized protein</fullName>
    </submittedName>
</protein>
<keyword evidence="1" id="KW-1133">Transmembrane helix</keyword>
<sequence>MTAVLSTTSAPAGTGRTMLRLHRTALIVWAVVFAGVSAALLWAYGPGASAAADEWRRLCLNGTDVCQWGPGLERYNRVYALAEYAIALLPSLVAAWAGAALIGRELEQGTAQLAWTQGVSPARWLAAKLAVPAALLTAGTAVLVLLHRLVFEAQAAPMNWSWYDDDTFAANGPLAIVWPLAALALGALAGLLLRRSLPALVAALVAIWGTSLAVGLATPRLWPWETRTGTLRTGYPGGTVDVIFGGQGALTSTGARIADPMCRDDAQCLADHDVTGYFTDFHPASHFWPLQLIGTGLALAVAATAAATAFWLLRRRTR</sequence>
<reference evidence="2 3" key="1">
    <citation type="submission" date="2015-10" db="EMBL/GenBank/DDBJ databases">
        <title>Draft genome sequence of Streptomyces sp. RV15, isolated from a marine sponge.</title>
        <authorList>
            <person name="Ruckert C."/>
            <person name="Abdelmohsen U.R."/>
            <person name="Winkler A."/>
            <person name="Hentschel U."/>
            <person name="Kalinowski J."/>
            <person name="Kampfer P."/>
            <person name="Glaeser S."/>
        </authorList>
    </citation>
    <scope>NUCLEOTIDE SEQUENCE [LARGE SCALE GENOMIC DNA]</scope>
    <source>
        <strain evidence="2 3">RV15</strain>
    </source>
</reference>
<comment type="caution">
    <text evidence="2">The sequence shown here is derived from an EMBL/GenBank/DDBJ whole genome shotgun (WGS) entry which is preliminary data.</text>
</comment>
<accession>A0A101V185</accession>
<evidence type="ECO:0000313" key="3">
    <source>
        <dbReference type="Proteomes" id="UP000053260"/>
    </source>
</evidence>
<dbReference type="STRING" id="909626.AQJ91_13470"/>
<feature type="transmembrane region" description="Helical" evidence="1">
    <location>
        <begin position="170"/>
        <end position="193"/>
    </location>
</feature>
<name>A0A101V185_9ACTN</name>
<feature type="transmembrane region" description="Helical" evidence="1">
    <location>
        <begin position="200"/>
        <end position="222"/>
    </location>
</feature>
<keyword evidence="3" id="KW-1185">Reference proteome</keyword>
<feature type="transmembrane region" description="Helical" evidence="1">
    <location>
        <begin position="124"/>
        <end position="150"/>
    </location>
</feature>
<feature type="transmembrane region" description="Helical" evidence="1">
    <location>
        <begin position="26"/>
        <end position="45"/>
    </location>
</feature>
<dbReference type="AlphaFoldDB" id="A0A101V185"/>
<organism evidence="2 3">
    <name type="scientific">Streptomyces dysideae</name>
    <dbReference type="NCBI Taxonomy" id="909626"/>
    <lineage>
        <taxon>Bacteria</taxon>
        <taxon>Bacillati</taxon>
        <taxon>Actinomycetota</taxon>
        <taxon>Actinomycetes</taxon>
        <taxon>Kitasatosporales</taxon>
        <taxon>Streptomycetaceae</taxon>
        <taxon>Streptomyces</taxon>
    </lineage>
</organism>
<dbReference type="EMBL" id="LMXB01000032">
    <property type="protein sequence ID" value="KUO20568.1"/>
    <property type="molecule type" value="Genomic_DNA"/>
</dbReference>
<gene>
    <name evidence="2" type="ORF">AQJ91_13470</name>
</gene>
<evidence type="ECO:0000313" key="2">
    <source>
        <dbReference type="EMBL" id="KUO20568.1"/>
    </source>
</evidence>